<name>A0ABU2WV63_9ACTN</name>
<evidence type="ECO:0000313" key="1">
    <source>
        <dbReference type="EMBL" id="MDT0529129.1"/>
    </source>
</evidence>
<organism evidence="1 2">
    <name type="scientific">Micromonospora reichwaldensis</name>
    <dbReference type="NCBI Taxonomy" id="3075516"/>
    <lineage>
        <taxon>Bacteria</taxon>
        <taxon>Bacillati</taxon>
        <taxon>Actinomycetota</taxon>
        <taxon>Actinomycetes</taxon>
        <taxon>Micromonosporales</taxon>
        <taxon>Micromonosporaceae</taxon>
        <taxon>Micromonospora</taxon>
    </lineage>
</organism>
<sequence>MQQDDEMVAEDATPDRMTDAEIHQLARLRARYAAQELDQFEHWCVESPYGSVFIDISRRCAPGTEDAYHVLWPLPDQPHDPH</sequence>
<evidence type="ECO:0000313" key="2">
    <source>
        <dbReference type="Proteomes" id="UP001180973"/>
    </source>
</evidence>
<proteinExistence type="predicted"/>
<accession>A0ABU2WV63</accession>
<reference evidence="1" key="1">
    <citation type="submission" date="2023-09" db="EMBL/GenBank/DDBJ databases">
        <title>30 novel species of actinomycetes from the DSMZ collection.</title>
        <authorList>
            <person name="Nouioui I."/>
        </authorList>
    </citation>
    <scope>NUCLEOTIDE SEQUENCE</scope>
    <source>
        <strain evidence="1">DSM 115977</strain>
    </source>
</reference>
<dbReference type="RefSeq" id="WP_311411302.1">
    <property type="nucleotide sequence ID" value="NZ_JAVRFL010000008.1"/>
</dbReference>
<dbReference type="Proteomes" id="UP001180973">
    <property type="component" value="Unassembled WGS sequence"/>
</dbReference>
<dbReference type="EMBL" id="JAVRFL010000008">
    <property type="protein sequence ID" value="MDT0529129.1"/>
    <property type="molecule type" value="Genomic_DNA"/>
</dbReference>
<keyword evidence="2" id="KW-1185">Reference proteome</keyword>
<comment type="caution">
    <text evidence="1">The sequence shown here is derived from an EMBL/GenBank/DDBJ whole genome shotgun (WGS) entry which is preliminary data.</text>
</comment>
<protein>
    <submittedName>
        <fullName evidence="1">Uncharacterized protein</fullName>
    </submittedName>
</protein>
<gene>
    <name evidence="1" type="ORF">RM555_08990</name>
</gene>